<keyword evidence="3" id="KW-1185">Reference proteome</keyword>
<dbReference type="EMBL" id="UYWX01002298">
    <property type="protein sequence ID" value="VDM22455.1"/>
    <property type="molecule type" value="Genomic_DNA"/>
</dbReference>
<gene>
    <name evidence="2" type="ORF">TTAC_LOCUS3355</name>
</gene>
<accession>A0A3P7GL21</accession>
<dbReference type="PROSITE" id="PS50835">
    <property type="entry name" value="IG_LIKE"/>
    <property type="match status" value="1"/>
</dbReference>
<reference evidence="2 3" key="1">
    <citation type="submission" date="2018-11" db="EMBL/GenBank/DDBJ databases">
        <authorList>
            <consortium name="Pathogen Informatics"/>
        </authorList>
    </citation>
    <scope>NUCLEOTIDE SEQUENCE [LARGE SCALE GENOMIC DNA]</scope>
</reference>
<dbReference type="InterPro" id="IPR013783">
    <property type="entry name" value="Ig-like_fold"/>
</dbReference>
<dbReference type="Proteomes" id="UP000274429">
    <property type="component" value="Unassembled WGS sequence"/>
</dbReference>
<dbReference type="InterPro" id="IPR007110">
    <property type="entry name" value="Ig-like_dom"/>
</dbReference>
<dbReference type="Gene3D" id="2.60.40.10">
    <property type="entry name" value="Immunoglobulins"/>
    <property type="match status" value="1"/>
</dbReference>
<feature type="domain" description="Ig-like" evidence="1">
    <location>
        <begin position="24"/>
        <end position="117"/>
    </location>
</feature>
<dbReference type="AlphaFoldDB" id="A0A3P7GL21"/>
<dbReference type="OrthoDB" id="6226968at2759"/>
<evidence type="ECO:0000313" key="3">
    <source>
        <dbReference type="Proteomes" id="UP000274429"/>
    </source>
</evidence>
<protein>
    <recommendedName>
        <fullName evidence="1">Ig-like domain-containing protein</fullName>
    </recommendedName>
</protein>
<organism evidence="2 3">
    <name type="scientific">Hydatigena taeniaeformis</name>
    <name type="common">Feline tapeworm</name>
    <name type="synonym">Taenia taeniaeformis</name>
    <dbReference type="NCBI Taxonomy" id="6205"/>
    <lineage>
        <taxon>Eukaryota</taxon>
        <taxon>Metazoa</taxon>
        <taxon>Spiralia</taxon>
        <taxon>Lophotrochozoa</taxon>
        <taxon>Platyhelminthes</taxon>
        <taxon>Cestoda</taxon>
        <taxon>Eucestoda</taxon>
        <taxon>Cyclophyllidea</taxon>
        <taxon>Taeniidae</taxon>
        <taxon>Hydatigera</taxon>
    </lineage>
</organism>
<name>A0A3P7GL21_HYDTA</name>
<dbReference type="InterPro" id="IPR013098">
    <property type="entry name" value="Ig_I-set"/>
</dbReference>
<dbReference type="InterPro" id="IPR036179">
    <property type="entry name" value="Ig-like_dom_sf"/>
</dbReference>
<dbReference type="SUPFAM" id="SSF48726">
    <property type="entry name" value="Immunoglobulin"/>
    <property type="match status" value="1"/>
</dbReference>
<evidence type="ECO:0000259" key="1">
    <source>
        <dbReference type="PROSITE" id="PS50835"/>
    </source>
</evidence>
<evidence type="ECO:0000313" key="2">
    <source>
        <dbReference type="EMBL" id="VDM22455.1"/>
    </source>
</evidence>
<proteinExistence type="predicted"/>
<dbReference type="Pfam" id="PF07679">
    <property type="entry name" value="I-set"/>
    <property type="match status" value="1"/>
</dbReference>
<sequence>MKQLDHPGAEFGNFVEHVPDPIPPSFTGPIVPPTLTTVETLDAYFEVPVDTGNGTKVDFVWLQNGEPIHFGSRINGKLEMGMASLSFKYVLPSDMGHYVCCVTTEHGRAETQSAELVVETTKNLITDTQLKEPKEYNDHAGLQAVQDLEAMLNAPRPDNFQEDGPAASPTIVIQPKPVGSCVEDETVSFRLQYEPSNDPNLVVHW</sequence>